<dbReference type="OrthoDB" id="9177882at2"/>
<sequence>MIAGIDIGSRSIELVCLRDGERVLMRRLPTTFDPLAQIDSLLADVKCSAIAATGYGRALAAKALAQNGLPAVETITEIKAYALGAAALAPEARTVLDIGGQDTKAISLAGAGRVLKFEMNDRCAAGTGKFLEHVASVFQIAIEDFGAYALQGQEPLAINSMCTVFAETEATSLMARGYKPQDIALGLHASIVKRTMNMLGRVGLHHPVLFAGGVANNPCVVKLVTEALGHVPIVPDEPEMVGALGAALHAARLSVPA</sequence>
<evidence type="ECO:0000259" key="5">
    <source>
        <dbReference type="Pfam" id="PF01869"/>
    </source>
</evidence>
<evidence type="ECO:0000256" key="1">
    <source>
        <dbReference type="ARBA" id="ARBA00001966"/>
    </source>
</evidence>
<dbReference type="AlphaFoldDB" id="A0A7M3MGM4"/>
<keyword evidence="3" id="KW-0408">Iron</keyword>
<evidence type="ECO:0000256" key="3">
    <source>
        <dbReference type="ARBA" id="ARBA00023004"/>
    </source>
</evidence>
<accession>A0A7M3MGM4</accession>
<dbReference type="InterPro" id="IPR051805">
    <property type="entry name" value="Dehydratase_Activator_Redct"/>
</dbReference>
<dbReference type="InterPro" id="IPR008275">
    <property type="entry name" value="CoA_E_activase_dom"/>
</dbReference>
<evidence type="ECO:0000256" key="4">
    <source>
        <dbReference type="ARBA" id="ARBA00023014"/>
    </source>
</evidence>
<evidence type="ECO:0000256" key="2">
    <source>
        <dbReference type="ARBA" id="ARBA00022723"/>
    </source>
</evidence>
<comment type="cofactor">
    <cofactor evidence="1">
        <name>[4Fe-4S] cluster</name>
        <dbReference type="ChEBI" id="CHEBI:49883"/>
    </cofactor>
</comment>
<dbReference type="PANTHER" id="PTHR32329:SF8">
    <property type="entry name" value="ACTIVATOR OF (R)-2-HYDROXYGLUTARYL-COA DEHYDRATASE"/>
    <property type="match status" value="1"/>
</dbReference>
<keyword evidence="7" id="KW-1185">Reference proteome</keyword>
<evidence type="ECO:0000313" key="7">
    <source>
        <dbReference type="Proteomes" id="UP000448292"/>
    </source>
</evidence>
<proteinExistence type="predicted"/>
<keyword evidence="2" id="KW-0479">Metal-binding</keyword>
<protein>
    <submittedName>
        <fullName evidence="6">3-hydroxyacyl-ACP dehydratase</fullName>
    </submittedName>
</protein>
<dbReference type="InterPro" id="IPR043129">
    <property type="entry name" value="ATPase_NBD"/>
</dbReference>
<evidence type="ECO:0000313" key="6">
    <source>
        <dbReference type="EMBL" id="TVM18472.1"/>
    </source>
</evidence>
<gene>
    <name evidence="6" type="ORF">DPQ33_06935</name>
</gene>
<dbReference type="Proteomes" id="UP000448292">
    <property type="component" value="Unassembled WGS sequence"/>
</dbReference>
<dbReference type="RefSeq" id="WP_144302480.1">
    <property type="nucleotide sequence ID" value="NZ_QMIE01000004.1"/>
</dbReference>
<comment type="caution">
    <text evidence="6">The sequence shown here is derived from an EMBL/GenBank/DDBJ whole genome shotgun (WGS) entry which is preliminary data.</text>
</comment>
<dbReference type="GO" id="GO:0051536">
    <property type="term" value="F:iron-sulfur cluster binding"/>
    <property type="evidence" value="ECO:0007669"/>
    <property type="project" value="UniProtKB-KW"/>
</dbReference>
<reference evidence="6 7" key="1">
    <citation type="submission" date="2018-06" db="EMBL/GenBank/DDBJ databases">
        <title>Complete genome of Desulfovibrio indonesiensis P37SLT.</title>
        <authorList>
            <person name="Crispim J.S."/>
            <person name="Vidigal P.M.P."/>
            <person name="Silva L.C.F."/>
            <person name="Laguardia C.N."/>
            <person name="Araujo L.C."/>
            <person name="Dias R.S."/>
            <person name="Sousa M.P."/>
            <person name="Paula S.O."/>
            <person name="Silva C."/>
        </authorList>
    </citation>
    <scope>NUCLEOTIDE SEQUENCE [LARGE SCALE GENOMIC DNA]</scope>
    <source>
        <strain evidence="6 7">P37SLT</strain>
    </source>
</reference>
<dbReference type="NCBIfam" id="TIGR00241">
    <property type="entry name" value="CoA_E_activ"/>
    <property type="match status" value="1"/>
</dbReference>
<dbReference type="Gene3D" id="3.30.420.40">
    <property type="match status" value="2"/>
</dbReference>
<feature type="domain" description="ATPase BadF/BadG/BcrA/BcrD type" evidence="5">
    <location>
        <begin position="4"/>
        <end position="250"/>
    </location>
</feature>
<dbReference type="SUPFAM" id="SSF53067">
    <property type="entry name" value="Actin-like ATPase domain"/>
    <property type="match status" value="1"/>
</dbReference>
<keyword evidence="4" id="KW-0411">Iron-sulfur</keyword>
<dbReference type="PANTHER" id="PTHR32329">
    <property type="entry name" value="BIFUNCTIONAL PROTEIN [INCLUDES 2-HYDROXYACYL-COA DEHYDRATASE (N-TER) AND ITS ACTIVATOR DOMAIN (C_TERM)-RELATED"/>
    <property type="match status" value="1"/>
</dbReference>
<organism evidence="6 7">
    <name type="scientific">Oceanidesulfovibrio indonesiensis</name>
    <dbReference type="NCBI Taxonomy" id="54767"/>
    <lineage>
        <taxon>Bacteria</taxon>
        <taxon>Pseudomonadati</taxon>
        <taxon>Thermodesulfobacteriota</taxon>
        <taxon>Desulfovibrionia</taxon>
        <taxon>Desulfovibrionales</taxon>
        <taxon>Desulfovibrionaceae</taxon>
        <taxon>Oceanidesulfovibrio</taxon>
    </lineage>
</organism>
<name>A0A7M3MGM4_9BACT</name>
<dbReference type="GO" id="GO:0046872">
    <property type="term" value="F:metal ion binding"/>
    <property type="evidence" value="ECO:0007669"/>
    <property type="project" value="UniProtKB-KW"/>
</dbReference>
<dbReference type="InterPro" id="IPR002731">
    <property type="entry name" value="ATPase_BadF"/>
</dbReference>
<dbReference type="Pfam" id="PF01869">
    <property type="entry name" value="BcrAD_BadFG"/>
    <property type="match status" value="1"/>
</dbReference>
<dbReference type="EMBL" id="QMIE01000004">
    <property type="protein sequence ID" value="TVM18472.1"/>
    <property type="molecule type" value="Genomic_DNA"/>
</dbReference>